<dbReference type="Proteomes" id="UP000515163">
    <property type="component" value="Unplaced"/>
</dbReference>
<dbReference type="Pfam" id="PF03096">
    <property type="entry name" value="Ndr"/>
    <property type="match status" value="1"/>
</dbReference>
<dbReference type="InterPro" id="IPR029058">
    <property type="entry name" value="AB_hydrolase_fold"/>
</dbReference>
<dbReference type="InterPro" id="IPR004142">
    <property type="entry name" value="NDRG"/>
</dbReference>
<proteinExistence type="inferred from homology"/>
<reference evidence="3" key="1">
    <citation type="submission" date="2025-08" db="UniProtKB">
        <authorList>
            <consortium name="RefSeq"/>
        </authorList>
    </citation>
    <scope>IDENTIFICATION</scope>
    <source>
        <tissue evidence="3">Tentacle</tissue>
    </source>
</reference>
<name>A0A6P8IKT5_ACTTE</name>
<protein>
    <submittedName>
        <fullName evidence="3">Uncharacterized protein ZK1073.1-like</fullName>
    </submittedName>
</protein>
<dbReference type="GeneID" id="116302426"/>
<comment type="similarity">
    <text evidence="1">Belongs to the NDRG family.</text>
</comment>
<dbReference type="RefSeq" id="XP_031567576.1">
    <property type="nucleotide sequence ID" value="XM_031711716.1"/>
</dbReference>
<evidence type="ECO:0000256" key="1">
    <source>
        <dbReference type="ARBA" id="ARBA00005598"/>
    </source>
</evidence>
<evidence type="ECO:0000313" key="3">
    <source>
        <dbReference type="RefSeq" id="XP_031567576.1"/>
    </source>
</evidence>
<organism evidence="2 3">
    <name type="scientific">Actinia tenebrosa</name>
    <name type="common">Australian red waratah sea anemone</name>
    <dbReference type="NCBI Taxonomy" id="6105"/>
    <lineage>
        <taxon>Eukaryota</taxon>
        <taxon>Metazoa</taxon>
        <taxon>Cnidaria</taxon>
        <taxon>Anthozoa</taxon>
        <taxon>Hexacorallia</taxon>
        <taxon>Actiniaria</taxon>
        <taxon>Actiniidae</taxon>
        <taxon>Actinia</taxon>
    </lineage>
</organism>
<gene>
    <name evidence="3" type="primary">LOC116302426</name>
</gene>
<dbReference type="SUPFAM" id="SSF53474">
    <property type="entry name" value="alpha/beta-Hydrolases"/>
    <property type="match status" value="1"/>
</dbReference>
<keyword evidence="2" id="KW-1185">Reference proteome</keyword>
<evidence type="ECO:0000313" key="2">
    <source>
        <dbReference type="Proteomes" id="UP000515163"/>
    </source>
</evidence>
<dbReference type="InParanoid" id="A0A6P8IKT5"/>
<sequence length="334" mass="37620">MSEASPPSERVEKVGDLTVYIVGEEQKSEDKENVKKKEVMVTFHDIGMNHKTCFEKFLNHEDIKSIHDRFVIYHIDAPGQETGAEDLSNDYQYPSLKGLSDMVGNVIDHFALKDIVCFGDGAGANILCRLAMSSKWKERILGLVVVEPCTATATFKEWGEAKMKSWQLHAKGFTDSTNNYLMWHHFERKTGKPDAELVKNFIEEMKANINPHNLAAFLKSYMERNDIIKEVKACVKNKTISTTAHVMVVTGERSLHKELSEQFFRILSECDRKKYSILKPDCGASVLEEKPNTMAEGLLLFIQGLGLVPTLRTRSMSRTSSVGSTGRSTSMSED</sequence>
<dbReference type="Gene3D" id="3.40.50.1820">
    <property type="entry name" value="alpha/beta hydrolase"/>
    <property type="match status" value="1"/>
</dbReference>
<dbReference type="KEGG" id="aten:116302426"/>
<dbReference type="OrthoDB" id="191979at2759"/>
<accession>A0A6P8IKT5</accession>
<dbReference type="PANTHER" id="PTHR11034">
    <property type="entry name" value="N-MYC DOWNSTREAM REGULATED"/>
    <property type="match status" value="1"/>
</dbReference>
<dbReference type="AlphaFoldDB" id="A0A6P8IKT5"/>